<protein>
    <submittedName>
        <fullName evidence="1">Peptide methionine sulfoxide reductase A2-1</fullName>
        <ecNumber evidence="1">1.8.4.11</ecNumber>
    </submittedName>
</protein>
<sequence>HNPTQGSRQGNDIGSQYRSAIFYHTEEQRKLAEASKVERQKLYDAKITTEIEPAGVFHAAEVYHQRYLEKGGQCAAKGCNDDVRCYG</sequence>
<evidence type="ECO:0000313" key="1">
    <source>
        <dbReference type="EMBL" id="KAJ1944385.1"/>
    </source>
</evidence>
<keyword evidence="2" id="KW-1185">Reference proteome</keyword>
<name>A0ACC1JAJ5_9FUNG</name>
<feature type="non-terminal residue" evidence="1">
    <location>
        <position position="1"/>
    </location>
</feature>
<comment type="caution">
    <text evidence="1">The sequence shown here is derived from an EMBL/GenBank/DDBJ whole genome shotgun (WGS) entry which is preliminary data.</text>
</comment>
<dbReference type="EC" id="1.8.4.11" evidence="1"/>
<organism evidence="1 2">
    <name type="scientific">Linderina macrospora</name>
    <dbReference type="NCBI Taxonomy" id="4868"/>
    <lineage>
        <taxon>Eukaryota</taxon>
        <taxon>Fungi</taxon>
        <taxon>Fungi incertae sedis</taxon>
        <taxon>Zoopagomycota</taxon>
        <taxon>Kickxellomycotina</taxon>
        <taxon>Kickxellomycetes</taxon>
        <taxon>Kickxellales</taxon>
        <taxon>Kickxellaceae</taxon>
        <taxon>Linderina</taxon>
    </lineage>
</organism>
<proteinExistence type="predicted"/>
<keyword evidence="1" id="KW-0560">Oxidoreductase</keyword>
<gene>
    <name evidence="1" type="primary">MSRA21</name>
    <name evidence="1" type="ORF">FBU59_002614</name>
</gene>
<reference evidence="1" key="1">
    <citation type="submission" date="2022-07" db="EMBL/GenBank/DDBJ databases">
        <title>Phylogenomic reconstructions and comparative analyses of Kickxellomycotina fungi.</title>
        <authorList>
            <person name="Reynolds N.K."/>
            <person name="Stajich J.E."/>
            <person name="Barry K."/>
            <person name="Grigoriev I.V."/>
            <person name="Crous P."/>
            <person name="Smith M.E."/>
        </authorList>
    </citation>
    <scope>NUCLEOTIDE SEQUENCE</scope>
    <source>
        <strain evidence="1">NRRL 5244</strain>
    </source>
</reference>
<evidence type="ECO:0000313" key="2">
    <source>
        <dbReference type="Proteomes" id="UP001150603"/>
    </source>
</evidence>
<dbReference type="EMBL" id="JANBPW010001471">
    <property type="protein sequence ID" value="KAJ1944385.1"/>
    <property type="molecule type" value="Genomic_DNA"/>
</dbReference>
<dbReference type="Proteomes" id="UP001150603">
    <property type="component" value="Unassembled WGS sequence"/>
</dbReference>
<accession>A0ACC1JAJ5</accession>